<keyword evidence="1" id="KW-0472">Membrane</keyword>
<dbReference type="KEGG" id="cad:Curi_c18550"/>
<sequence>MLVDSKKAFLTLSIVLNITGWYLLYTAFSEKGYIETNILMSQELALSSMFLVYFTKNKYFYIIAGILNILLFLALPLGWILGTLILGP</sequence>
<accession>K0B2N4</accession>
<dbReference type="EMBL" id="CP003326">
    <property type="protein sequence ID" value="AFS78861.1"/>
    <property type="molecule type" value="Genomic_DNA"/>
</dbReference>
<keyword evidence="1" id="KW-1133">Transmembrane helix</keyword>
<evidence type="ECO:0000313" key="3">
    <source>
        <dbReference type="Proteomes" id="UP000006094"/>
    </source>
</evidence>
<feature type="transmembrane region" description="Helical" evidence="1">
    <location>
        <begin position="61"/>
        <end position="86"/>
    </location>
</feature>
<name>K0B2N4_GOTA9</name>
<reference evidence="2 3" key="1">
    <citation type="journal article" date="2012" name="PLoS ONE">
        <title>The purine-utilizing bacterium Clostridium acidurici 9a: a genome-guided metabolic reconsideration.</title>
        <authorList>
            <person name="Hartwich K."/>
            <person name="Poehlein A."/>
            <person name="Daniel R."/>
        </authorList>
    </citation>
    <scope>NUCLEOTIDE SEQUENCE [LARGE SCALE GENOMIC DNA]</scope>
    <source>
        <strain evidence="3">ATCC 7906 / DSM 604 / BCRC 14475 / CIP 104303 / KCTC 5404 / NCIMB 10678 / 9a</strain>
    </source>
</reference>
<gene>
    <name evidence="2" type="ordered locus">Curi_c18550</name>
</gene>
<evidence type="ECO:0000313" key="2">
    <source>
        <dbReference type="EMBL" id="AFS78861.1"/>
    </source>
</evidence>
<dbReference type="RefSeq" id="WP_014967997.1">
    <property type="nucleotide sequence ID" value="NC_018664.1"/>
</dbReference>
<dbReference type="Proteomes" id="UP000006094">
    <property type="component" value="Chromosome"/>
</dbReference>
<feature type="transmembrane region" description="Helical" evidence="1">
    <location>
        <begin position="9"/>
        <end position="28"/>
    </location>
</feature>
<dbReference type="HOGENOM" id="CLU_2463532_0_0_9"/>
<proteinExistence type="predicted"/>
<keyword evidence="1" id="KW-0812">Transmembrane</keyword>
<organism evidence="2 3">
    <name type="scientific">Gottschalkia acidurici (strain ATCC 7906 / DSM 604 / BCRC 14475 / CIP 104303 / KCTC 5404 / NCIMB 10678 / 9a)</name>
    <name type="common">Clostridium acidurici</name>
    <dbReference type="NCBI Taxonomy" id="1128398"/>
    <lineage>
        <taxon>Bacteria</taxon>
        <taxon>Bacillati</taxon>
        <taxon>Bacillota</taxon>
        <taxon>Tissierellia</taxon>
        <taxon>Tissierellales</taxon>
        <taxon>Gottschalkiaceae</taxon>
        <taxon>Gottschalkia</taxon>
    </lineage>
</organism>
<dbReference type="AlphaFoldDB" id="K0B2N4"/>
<keyword evidence="3" id="KW-1185">Reference proteome</keyword>
<evidence type="ECO:0000256" key="1">
    <source>
        <dbReference type="SAM" id="Phobius"/>
    </source>
</evidence>
<protein>
    <submittedName>
        <fullName evidence="2">Uncharacterized protein</fullName>
    </submittedName>
</protein>